<dbReference type="Gramene" id="TraesSYM7A03G03829130.1">
    <property type="protein sequence ID" value="TraesSYM7A03G03829130.1"/>
    <property type="gene ID" value="TraesSYM7A03G03829130"/>
</dbReference>
<proteinExistence type="predicted"/>
<dbReference type="Gramene" id="TraesLAC7A03G03830830.1">
    <property type="protein sequence ID" value="TraesLAC7A03G03830830.1"/>
    <property type="gene ID" value="TraesLAC7A03G03830830"/>
</dbReference>
<dbReference type="PANTHER" id="PTHR35163">
    <property type="entry name" value="OS02G0467300 PROTEIN"/>
    <property type="match status" value="1"/>
</dbReference>
<dbReference type="Gramene" id="TraesCS7A02G216400.1">
    <property type="protein sequence ID" value="TraesCS7A02G216400.1"/>
    <property type="gene ID" value="TraesCS7A02G216400"/>
</dbReference>
<evidence type="ECO:0000313" key="2">
    <source>
        <dbReference type="EnsemblPlants" id="TraesCS7A02G216400.1"/>
    </source>
</evidence>
<evidence type="ECO:0008006" key="4">
    <source>
        <dbReference type="Google" id="ProtNLM"/>
    </source>
</evidence>
<dbReference type="OMA" id="PEECHWL"/>
<dbReference type="Gramene" id="TraesWEE_scaffold_019312_01G000200.1">
    <property type="protein sequence ID" value="TraesWEE_scaffold_019312_01G000200.1"/>
    <property type="gene ID" value="TraesWEE_scaffold_019312_01G000200"/>
</dbReference>
<dbReference type="Gramene" id="TraesNOR7A03G03920900.1">
    <property type="protein sequence ID" value="TraesNOR7A03G03920900.1"/>
    <property type="gene ID" value="TraesNOR7A03G03920900"/>
</dbReference>
<dbReference type="Gramene" id="TraesCLE_scaffold_034172_01G000200.1">
    <property type="protein sequence ID" value="TraesCLE_scaffold_034172_01G000200.1"/>
    <property type="gene ID" value="TraesCLE_scaffold_034172_01G000200"/>
</dbReference>
<evidence type="ECO:0000256" key="1">
    <source>
        <dbReference type="SAM" id="Phobius"/>
    </source>
</evidence>
<keyword evidence="3" id="KW-1185">Reference proteome</keyword>
<keyword evidence="1" id="KW-1133">Transmembrane helix</keyword>
<dbReference type="Gramene" id="TraesCS7A03G0503700.1">
    <property type="protein sequence ID" value="TraesCS7A03G0503700.1.CDS"/>
    <property type="gene ID" value="TraesCS7A03G0503700"/>
</dbReference>
<dbReference type="EnsemblPlants" id="TraesCS7A02G216400.1">
    <property type="protein sequence ID" value="TraesCS7A02G216400.1"/>
    <property type="gene ID" value="TraesCS7A02G216400"/>
</dbReference>
<keyword evidence="1" id="KW-0812">Transmembrane</keyword>
<dbReference type="Gramene" id="TraesPARA_EIv1.0_2275730.1">
    <property type="protein sequence ID" value="TraesPARA_EIv1.0_2275730.1.CDS"/>
    <property type="gene ID" value="TraesPARA_EIv1.0_2275730"/>
</dbReference>
<dbReference type="Gramene" id="TraesMAC7A03G03879020.1">
    <property type="protein sequence ID" value="TraesMAC7A03G03879020.1"/>
    <property type="gene ID" value="TraesMAC7A03G03879020"/>
</dbReference>
<reference evidence="2" key="1">
    <citation type="submission" date="2018-08" db="EMBL/GenBank/DDBJ databases">
        <authorList>
            <person name="Rossello M."/>
        </authorList>
    </citation>
    <scope>NUCLEOTIDE SEQUENCE [LARGE SCALE GENOMIC DNA]</scope>
    <source>
        <strain evidence="2">cv. Chinese Spring</strain>
    </source>
</reference>
<evidence type="ECO:0000313" key="3">
    <source>
        <dbReference type="Proteomes" id="UP000019116"/>
    </source>
</evidence>
<dbReference type="Gramene" id="TraesARI7A03G03849510.1">
    <property type="protein sequence ID" value="TraesARI7A03G03849510.1"/>
    <property type="gene ID" value="TraesARI7A03G03849510"/>
</dbReference>
<dbReference type="Gramene" id="TraesROB_scaffold_025013_01G000200.1">
    <property type="protein sequence ID" value="TraesROB_scaffold_025013_01G000200.1"/>
    <property type="gene ID" value="TraesROB_scaffold_025013_01G000200"/>
</dbReference>
<dbReference type="Gramene" id="TraesSTA7A03G03873420.1">
    <property type="protein sequence ID" value="TraesSTA7A03G03873420.1"/>
    <property type="gene ID" value="TraesSTA7A03G03873420"/>
</dbReference>
<feature type="transmembrane region" description="Helical" evidence="1">
    <location>
        <begin position="142"/>
        <end position="163"/>
    </location>
</feature>
<accession>A0A3B6RGT8</accession>
<dbReference type="Gramene" id="TraesJAG7A03G03860080.1">
    <property type="protein sequence ID" value="TraesJAG7A03G03860080.1"/>
    <property type="gene ID" value="TraesJAG7A03G03860080"/>
</dbReference>
<organism evidence="2">
    <name type="scientific">Triticum aestivum</name>
    <name type="common">Wheat</name>
    <dbReference type="NCBI Taxonomy" id="4565"/>
    <lineage>
        <taxon>Eukaryota</taxon>
        <taxon>Viridiplantae</taxon>
        <taxon>Streptophyta</taxon>
        <taxon>Embryophyta</taxon>
        <taxon>Tracheophyta</taxon>
        <taxon>Spermatophyta</taxon>
        <taxon>Magnoliopsida</taxon>
        <taxon>Liliopsida</taxon>
        <taxon>Poales</taxon>
        <taxon>Poaceae</taxon>
        <taxon>BOP clade</taxon>
        <taxon>Pooideae</taxon>
        <taxon>Triticodae</taxon>
        <taxon>Triticeae</taxon>
        <taxon>Triticinae</taxon>
        <taxon>Triticum</taxon>
    </lineage>
</organism>
<keyword evidence="1" id="KW-0472">Membrane</keyword>
<dbReference type="PANTHER" id="PTHR35163:SF8">
    <property type="entry name" value="GENOME ASSEMBLY, CHROMOSOME: II"/>
    <property type="match status" value="1"/>
</dbReference>
<dbReference type="Gramene" id="TraesJUL7A03G03913540.1">
    <property type="protein sequence ID" value="TraesJUL7A03G03913540.1"/>
    <property type="gene ID" value="TraesJUL7A03G03913540"/>
</dbReference>
<protein>
    <recommendedName>
        <fullName evidence="4">Zinc finger GRF-type domain-containing protein</fullName>
    </recommendedName>
</protein>
<dbReference type="Gramene" id="TraesCAD_scaffold_010148_01G000200.1">
    <property type="protein sequence ID" value="TraesCAD_scaffold_010148_01G000200.1"/>
    <property type="gene ID" value="TraesCAD_scaffold_010148_01G000200"/>
</dbReference>
<name>A0A3B6RGT8_WHEAT</name>
<dbReference type="AlphaFoldDB" id="A0A3B6RGT8"/>
<sequence>MSSPGISSNLSSASAMPGEVNGVGIVEHASEFYLPEDTCTGLEYCSKHHCTGHGLVPARQVAWGGGSTGRQFLGCPLDLPEECHWLVWVDPPPPTRVALAFENMHAEIERMWIKSHQLQKRNLELAKKRTLKKKLKERDEMLRVWILLFGITLLCVVVVAISVSSQI</sequence>
<reference evidence="2" key="2">
    <citation type="submission" date="2018-10" db="UniProtKB">
        <authorList>
            <consortium name="EnsemblPlants"/>
        </authorList>
    </citation>
    <scope>IDENTIFICATION</scope>
</reference>
<dbReference type="SMR" id="A0A3B6RGT8"/>
<dbReference type="OrthoDB" id="10344730at2759"/>
<dbReference type="Proteomes" id="UP000019116">
    <property type="component" value="Chromosome 7A"/>
</dbReference>